<organism evidence="2 3">
    <name type="scientific">Gossypium harknessii</name>
    <dbReference type="NCBI Taxonomy" id="34285"/>
    <lineage>
        <taxon>Eukaryota</taxon>
        <taxon>Viridiplantae</taxon>
        <taxon>Streptophyta</taxon>
        <taxon>Embryophyta</taxon>
        <taxon>Tracheophyta</taxon>
        <taxon>Spermatophyta</taxon>
        <taxon>Magnoliopsida</taxon>
        <taxon>eudicotyledons</taxon>
        <taxon>Gunneridae</taxon>
        <taxon>Pentapetalae</taxon>
        <taxon>rosids</taxon>
        <taxon>malvids</taxon>
        <taxon>Malvales</taxon>
        <taxon>Malvaceae</taxon>
        <taxon>Malvoideae</taxon>
        <taxon>Gossypium</taxon>
    </lineage>
</organism>
<evidence type="ECO:0000313" key="2">
    <source>
        <dbReference type="EMBL" id="MBA0795818.1"/>
    </source>
</evidence>
<comment type="caution">
    <text evidence="2">The sequence shown here is derived from an EMBL/GenBank/DDBJ whole genome shotgun (WGS) entry which is preliminary data.</text>
</comment>
<feature type="region of interest" description="Disordered" evidence="1">
    <location>
        <begin position="56"/>
        <end position="85"/>
    </location>
</feature>
<dbReference type="EMBL" id="JABFAD010000004">
    <property type="protein sequence ID" value="MBA0795818.1"/>
    <property type="molecule type" value="Genomic_DNA"/>
</dbReference>
<dbReference type="Proteomes" id="UP000593560">
    <property type="component" value="Unassembled WGS sequence"/>
</dbReference>
<accession>A0A7J9GEP2</accession>
<name>A0A7J9GEP2_9ROSI</name>
<proteinExistence type="predicted"/>
<evidence type="ECO:0000313" key="3">
    <source>
        <dbReference type="Proteomes" id="UP000593560"/>
    </source>
</evidence>
<evidence type="ECO:0000256" key="1">
    <source>
        <dbReference type="SAM" id="MobiDB-lite"/>
    </source>
</evidence>
<feature type="region of interest" description="Disordered" evidence="1">
    <location>
        <begin position="1"/>
        <end position="33"/>
    </location>
</feature>
<dbReference type="OrthoDB" id="10412112at2759"/>
<feature type="compositionally biased region" description="Polar residues" evidence="1">
    <location>
        <begin position="9"/>
        <end position="29"/>
    </location>
</feature>
<gene>
    <name evidence="2" type="ORF">Gohar_006650</name>
</gene>
<feature type="compositionally biased region" description="Acidic residues" evidence="1">
    <location>
        <begin position="64"/>
        <end position="85"/>
    </location>
</feature>
<sequence length="85" mass="9697">MMALCKKASVQQEVTTTPASSQRSTQDVSESSHPKLDWMIQWMQESGPIFQEFARQNNIQAHESEEEGKDEENDGSEEMDFEEGD</sequence>
<dbReference type="AlphaFoldDB" id="A0A7J9GEP2"/>
<keyword evidence="3" id="KW-1185">Reference proteome</keyword>
<protein>
    <submittedName>
        <fullName evidence="2">Uncharacterized protein</fullName>
    </submittedName>
</protein>
<reference evidence="2 3" key="1">
    <citation type="journal article" date="2019" name="Genome Biol. Evol.">
        <title>Insights into the evolution of the New World diploid cottons (Gossypium, subgenus Houzingenia) based on genome sequencing.</title>
        <authorList>
            <person name="Grover C.E."/>
            <person name="Arick M.A. 2nd"/>
            <person name="Thrash A."/>
            <person name="Conover J.L."/>
            <person name="Sanders W.S."/>
            <person name="Peterson D.G."/>
            <person name="Frelichowski J.E."/>
            <person name="Scheffler J.A."/>
            <person name="Scheffler B.E."/>
            <person name="Wendel J.F."/>
        </authorList>
    </citation>
    <scope>NUCLEOTIDE SEQUENCE [LARGE SCALE GENOMIC DNA]</scope>
    <source>
        <strain evidence="2">0</strain>
        <tissue evidence="2">Leaf</tissue>
    </source>
</reference>